<evidence type="ECO:0000259" key="3">
    <source>
        <dbReference type="Pfam" id="PF00155"/>
    </source>
</evidence>
<dbReference type="InterPro" id="IPR004839">
    <property type="entry name" value="Aminotransferase_I/II_large"/>
</dbReference>
<accession>A0A7R7W1N4</accession>
<dbReference type="Pfam" id="PF00155">
    <property type="entry name" value="Aminotran_1_2"/>
    <property type="match status" value="1"/>
</dbReference>
<name>A0A7R7W1N4_ASPKA</name>
<dbReference type="GO" id="GO:0030170">
    <property type="term" value="F:pyridoxal phosphate binding"/>
    <property type="evidence" value="ECO:0007669"/>
    <property type="project" value="InterPro"/>
</dbReference>
<evidence type="ECO:0000256" key="2">
    <source>
        <dbReference type="ARBA" id="ARBA00022898"/>
    </source>
</evidence>
<keyword evidence="2" id="KW-0663">Pyridoxal phosphate</keyword>
<sequence>MVHVDGKRKLTGHLLDLPRFIHFLLRFTQSGNAIFNYHVTRYLNSMRYKSNAFRIIESLLRKDRVVVRSKRVSVFKKPSRWFTSKSSPWNKYDPSPTGQPRIFYLDEANRATLYKWMDKYETTAKYNVAETCCASISFNDLRELSEDKSDPLDLSIKLTYGAIRGSERLRGNLARLYSDQTPLPSDNVLITAGAIQANFLLLYTLVGSGDHVICHYPTYQQLYSVPESLGAEVSLWKAKEADNWRLDINELKSLIRPNTKMIILNNPQNPTGAVIPQETLKEIVEIARSSSIIVHADEVYRPLYHSVGEGQAPPSLLSLGYEHTVVTGSMSKAYSLAGLRVGWIASRDRSIIEACASARDYTTISVGQLDDAIASYALAPACEPNLLKRNLDLARRNLAILEKFIESHRWACDWVKPRAGTTAFVRFNNQGHPVDDVAFCEQLQAKIGVMFVPGSSCFGEGEDYEGYVRIGYVCETEVLEQAMEALRSFMDGEYRNVPVRSRS</sequence>
<evidence type="ECO:0000313" key="5">
    <source>
        <dbReference type="Proteomes" id="UP000661280"/>
    </source>
</evidence>
<dbReference type="InterPro" id="IPR015422">
    <property type="entry name" value="PyrdxlP-dep_Trfase_small"/>
</dbReference>
<evidence type="ECO:0000256" key="1">
    <source>
        <dbReference type="ARBA" id="ARBA00007441"/>
    </source>
</evidence>
<dbReference type="AlphaFoldDB" id="A0A7R7W1N4"/>
<protein>
    <recommendedName>
        <fullName evidence="3">Aminotransferase class I/classII large domain-containing protein</fullName>
    </recommendedName>
</protein>
<dbReference type="Proteomes" id="UP000661280">
    <property type="component" value="Chromosome 1"/>
</dbReference>
<feature type="domain" description="Aminotransferase class I/classII large" evidence="3">
    <location>
        <begin position="159"/>
        <end position="486"/>
    </location>
</feature>
<keyword evidence="5" id="KW-1185">Reference proteome</keyword>
<dbReference type="GeneID" id="64955653"/>
<dbReference type="OrthoDB" id="7042322at2759"/>
<dbReference type="InterPro" id="IPR004838">
    <property type="entry name" value="NHTrfase_class1_PyrdxlP-BS"/>
</dbReference>
<dbReference type="KEGG" id="aluc:AKAW2_11374A"/>
<dbReference type="SUPFAM" id="SSF53383">
    <property type="entry name" value="PLP-dependent transferases"/>
    <property type="match status" value="1"/>
</dbReference>
<organism evidence="4 5">
    <name type="scientific">Aspergillus kawachii</name>
    <name type="common">White koji mold</name>
    <name type="synonym">Aspergillus awamori var. kawachi</name>
    <dbReference type="NCBI Taxonomy" id="1069201"/>
    <lineage>
        <taxon>Eukaryota</taxon>
        <taxon>Fungi</taxon>
        <taxon>Dikarya</taxon>
        <taxon>Ascomycota</taxon>
        <taxon>Pezizomycotina</taxon>
        <taxon>Eurotiomycetes</taxon>
        <taxon>Eurotiomycetidae</taxon>
        <taxon>Eurotiales</taxon>
        <taxon>Aspergillaceae</taxon>
        <taxon>Aspergillus</taxon>
        <taxon>Aspergillus subgen. Circumdati</taxon>
    </lineage>
</organism>
<dbReference type="PANTHER" id="PTHR43510:SF1">
    <property type="entry name" value="AMINOTRANSFERASE FUNCTION, HYPOTHETICAL (EUROFUNG)"/>
    <property type="match status" value="1"/>
</dbReference>
<dbReference type="InterPro" id="IPR015421">
    <property type="entry name" value="PyrdxlP-dep_Trfase_major"/>
</dbReference>
<gene>
    <name evidence="4" type="ORF">AKAW2_11374A</name>
</gene>
<proteinExistence type="inferred from homology"/>
<reference evidence="4" key="2">
    <citation type="submission" date="2021-02" db="EMBL/GenBank/DDBJ databases">
        <title>Aspergillus luchuensis mut. kawachii IFO 4304 genome sequence.</title>
        <authorList>
            <person name="Mori K."/>
            <person name="Kadooka C."/>
            <person name="Goto M."/>
            <person name="Futagami T."/>
        </authorList>
    </citation>
    <scope>NUCLEOTIDE SEQUENCE</scope>
    <source>
        <strain evidence="4">IFO 4308</strain>
    </source>
</reference>
<dbReference type="CDD" id="cd00609">
    <property type="entry name" value="AAT_like"/>
    <property type="match status" value="1"/>
</dbReference>
<dbReference type="PROSITE" id="PS00105">
    <property type="entry name" value="AA_TRANSFER_CLASS_1"/>
    <property type="match status" value="1"/>
</dbReference>
<dbReference type="Gene3D" id="3.90.1150.10">
    <property type="entry name" value="Aspartate Aminotransferase, domain 1"/>
    <property type="match status" value="1"/>
</dbReference>
<dbReference type="InterPro" id="IPR015424">
    <property type="entry name" value="PyrdxlP-dep_Trfase"/>
</dbReference>
<dbReference type="EMBL" id="AP024425">
    <property type="protein sequence ID" value="BCR94328.1"/>
    <property type="molecule type" value="Genomic_DNA"/>
</dbReference>
<dbReference type="RefSeq" id="XP_041538094.1">
    <property type="nucleotide sequence ID" value="XM_041683851.1"/>
</dbReference>
<dbReference type="PANTHER" id="PTHR43510">
    <property type="entry name" value="AMINOTRANSFERASE FUNCTION, HYPOTHETICAL (EUROFUNG)"/>
    <property type="match status" value="1"/>
</dbReference>
<dbReference type="Gene3D" id="3.40.640.10">
    <property type="entry name" value="Type I PLP-dependent aspartate aminotransferase-like (Major domain)"/>
    <property type="match status" value="1"/>
</dbReference>
<comment type="similarity">
    <text evidence="1">Belongs to the class-I pyridoxal-phosphate-dependent aminotransferase family.</text>
</comment>
<evidence type="ECO:0000313" key="4">
    <source>
        <dbReference type="EMBL" id="BCR94328.1"/>
    </source>
</evidence>
<dbReference type="GO" id="GO:0003824">
    <property type="term" value="F:catalytic activity"/>
    <property type="evidence" value="ECO:0007669"/>
    <property type="project" value="InterPro"/>
</dbReference>
<reference evidence="4" key="1">
    <citation type="submission" date="2021-01" db="EMBL/GenBank/DDBJ databases">
        <authorList>
            <consortium name="Aspergillus luchuensis mut. kawachii IFO 4304 genome sequencing consortium"/>
            <person name="Kazuki M."/>
            <person name="Futagami T."/>
        </authorList>
    </citation>
    <scope>NUCLEOTIDE SEQUENCE</scope>
    <source>
        <strain evidence="4">IFO 4308</strain>
    </source>
</reference>